<proteinExistence type="predicted"/>
<name>A0AAV2RNQ5_MEGNR</name>
<dbReference type="InterPro" id="IPR002698">
    <property type="entry name" value="FTHF_cligase"/>
</dbReference>
<protein>
    <recommendedName>
        <fullName evidence="5">SWIB domain-containing protein</fullName>
    </recommendedName>
</protein>
<dbReference type="EMBL" id="CAXKWB010025990">
    <property type="protein sequence ID" value="CAL4129213.1"/>
    <property type="molecule type" value="Genomic_DNA"/>
</dbReference>
<evidence type="ECO:0000256" key="1">
    <source>
        <dbReference type="SAM" id="MobiDB-lite"/>
    </source>
</evidence>
<evidence type="ECO:0000256" key="2">
    <source>
        <dbReference type="SAM" id="Phobius"/>
    </source>
</evidence>
<feature type="non-terminal residue" evidence="3">
    <location>
        <position position="427"/>
    </location>
</feature>
<dbReference type="PANTHER" id="PTHR13017">
    <property type="entry name" value="5-FORMYLTETRAHYDROFOLATE CYCLO-LIGASE-RELATED"/>
    <property type="match status" value="1"/>
</dbReference>
<comment type="caution">
    <text evidence="3">The sequence shown here is derived from an EMBL/GenBank/DDBJ whole genome shotgun (WGS) entry which is preliminary data.</text>
</comment>
<dbReference type="AlphaFoldDB" id="A0AAV2RNQ5"/>
<organism evidence="3 4">
    <name type="scientific">Meganyctiphanes norvegica</name>
    <name type="common">Northern krill</name>
    <name type="synonym">Thysanopoda norvegica</name>
    <dbReference type="NCBI Taxonomy" id="48144"/>
    <lineage>
        <taxon>Eukaryota</taxon>
        <taxon>Metazoa</taxon>
        <taxon>Ecdysozoa</taxon>
        <taxon>Arthropoda</taxon>
        <taxon>Crustacea</taxon>
        <taxon>Multicrustacea</taxon>
        <taxon>Malacostraca</taxon>
        <taxon>Eumalacostraca</taxon>
        <taxon>Eucarida</taxon>
        <taxon>Euphausiacea</taxon>
        <taxon>Euphausiidae</taxon>
        <taxon>Meganyctiphanes</taxon>
    </lineage>
</organism>
<gene>
    <name evidence="3" type="ORF">MNOR_LOCUS26264</name>
</gene>
<evidence type="ECO:0000313" key="3">
    <source>
        <dbReference type="EMBL" id="CAL4129213.1"/>
    </source>
</evidence>
<keyword evidence="2" id="KW-0812">Transmembrane</keyword>
<accession>A0AAV2RNQ5</accession>
<dbReference type="Proteomes" id="UP001497623">
    <property type="component" value="Unassembled WGS sequence"/>
</dbReference>
<dbReference type="GO" id="GO:0005737">
    <property type="term" value="C:cytoplasm"/>
    <property type="evidence" value="ECO:0007669"/>
    <property type="project" value="TreeGrafter"/>
</dbReference>
<dbReference type="PANTHER" id="PTHR13017:SF0">
    <property type="entry name" value="METHENYLTETRAHYDROFOLATE SYNTHASE DOMAIN-CONTAINING PROTEIN"/>
    <property type="match status" value="1"/>
</dbReference>
<feature type="transmembrane region" description="Helical" evidence="2">
    <location>
        <begin position="132"/>
        <end position="152"/>
    </location>
</feature>
<dbReference type="Pfam" id="PF01812">
    <property type="entry name" value="5-FTHF_cyc-lig"/>
    <property type="match status" value="1"/>
</dbReference>
<sequence>MCKKIKDLSVIDIQKELTKQTLREKVWNYIEENDLANFPRPVKNRIPNFKGAAEAGQRATKISNFSKADIVKVNPDKPQEEVRFATLEAGKMLLVPTPRLRQGLFNCINGQPQESKETLRKMAQTEGMKKKAGPVCCGSAVVVLLLLVGGVTDARRGSAGRRVGAAAAAVLLLPAHANARDANDCANIFKILHKHDVFYSVPLGLVEGPLNPYDIHLNLIFKASQVIEVSHHLPKPQGIYWNLLQPEKFKQVPILKVLRDQEQGSGKDVRLANGEDYPGVGRGAGRGDGARGGGRGGRGGKSGRGRGRGRGRGSGSGSGDNADDNSKNIQGHPYNVTINVSKKNKIVKRTVEATHGQSDRLGSADLSDEALQEKGPGKSQRPRKPRLPVTYAIFLGKVPPTCRLRHVCIDMSATSLPPINSTVRGSN</sequence>
<feature type="compositionally biased region" description="Gly residues" evidence="1">
    <location>
        <begin position="280"/>
        <end position="300"/>
    </location>
</feature>
<evidence type="ECO:0008006" key="5">
    <source>
        <dbReference type="Google" id="ProtNLM"/>
    </source>
</evidence>
<feature type="compositionally biased region" description="Basic residues" evidence="1">
    <location>
        <begin position="301"/>
        <end position="311"/>
    </location>
</feature>
<keyword evidence="4" id="KW-1185">Reference proteome</keyword>
<keyword evidence="2" id="KW-0472">Membrane</keyword>
<evidence type="ECO:0000313" key="4">
    <source>
        <dbReference type="Proteomes" id="UP001497623"/>
    </source>
</evidence>
<feature type="region of interest" description="Disordered" evidence="1">
    <location>
        <begin position="353"/>
        <end position="385"/>
    </location>
</feature>
<keyword evidence="2" id="KW-1133">Transmembrane helix</keyword>
<reference evidence="3 4" key="1">
    <citation type="submission" date="2024-05" db="EMBL/GenBank/DDBJ databases">
        <authorList>
            <person name="Wallberg A."/>
        </authorList>
    </citation>
    <scope>NUCLEOTIDE SEQUENCE [LARGE SCALE GENOMIC DNA]</scope>
</reference>
<feature type="region of interest" description="Disordered" evidence="1">
    <location>
        <begin position="263"/>
        <end position="337"/>
    </location>
</feature>